<keyword evidence="2 3" id="KW-0040">ANK repeat</keyword>
<dbReference type="Proteomes" id="UP000256970">
    <property type="component" value="Unassembled WGS sequence"/>
</dbReference>
<accession>A0A383VY37</accession>
<protein>
    <submittedName>
        <fullName evidence="4">Uncharacterized protein</fullName>
    </submittedName>
</protein>
<evidence type="ECO:0000256" key="2">
    <source>
        <dbReference type="ARBA" id="ARBA00023043"/>
    </source>
</evidence>
<evidence type="ECO:0000313" key="5">
    <source>
        <dbReference type="Proteomes" id="UP000256970"/>
    </source>
</evidence>
<evidence type="ECO:0000256" key="3">
    <source>
        <dbReference type="PROSITE-ProRule" id="PRU00023"/>
    </source>
</evidence>
<dbReference type="PROSITE" id="PS50297">
    <property type="entry name" value="ANK_REP_REGION"/>
    <property type="match status" value="2"/>
</dbReference>
<evidence type="ECO:0000256" key="1">
    <source>
        <dbReference type="ARBA" id="ARBA00022737"/>
    </source>
</evidence>
<dbReference type="AlphaFoldDB" id="A0A383VY37"/>
<evidence type="ECO:0000313" key="4">
    <source>
        <dbReference type="EMBL" id="SZX69336.1"/>
    </source>
</evidence>
<reference evidence="4 5" key="1">
    <citation type="submission" date="2016-10" db="EMBL/GenBank/DDBJ databases">
        <authorList>
            <person name="Cai Z."/>
        </authorList>
    </citation>
    <scope>NUCLEOTIDE SEQUENCE [LARGE SCALE GENOMIC DNA]</scope>
</reference>
<feature type="repeat" description="ANK" evidence="3">
    <location>
        <begin position="92"/>
        <end position="124"/>
    </location>
</feature>
<proteinExistence type="predicted"/>
<name>A0A383VY37_TETOB</name>
<dbReference type="Pfam" id="PF12796">
    <property type="entry name" value="Ank_2"/>
    <property type="match status" value="1"/>
</dbReference>
<dbReference type="PANTHER" id="PTHR24198:SF165">
    <property type="entry name" value="ANKYRIN REPEAT-CONTAINING PROTEIN-RELATED"/>
    <property type="match status" value="1"/>
</dbReference>
<dbReference type="SMART" id="SM00248">
    <property type="entry name" value="ANK"/>
    <property type="match status" value="5"/>
</dbReference>
<dbReference type="Gene3D" id="1.25.40.20">
    <property type="entry name" value="Ankyrin repeat-containing domain"/>
    <property type="match status" value="2"/>
</dbReference>
<dbReference type="STRING" id="3088.A0A383VY37"/>
<dbReference type="InterPro" id="IPR002110">
    <property type="entry name" value="Ankyrin_rpt"/>
</dbReference>
<dbReference type="EMBL" id="FNXT01000921">
    <property type="protein sequence ID" value="SZX69336.1"/>
    <property type="molecule type" value="Genomic_DNA"/>
</dbReference>
<dbReference type="GO" id="GO:0005737">
    <property type="term" value="C:cytoplasm"/>
    <property type="evidence" value="ECO:0007669"/>
    <property type="project" value="TreeGrafter"/>
</dbReference>
<dbReference type="InterPro" id="IPR036770">
    <property type="entry name" value="Ankyrin_rpt-contain_sf"/>
</dbReference>
<dbReference type="PROSITE" id="PS50088">
    <property type="entry name" value="ANK_REPEAT"/>
    <property type="match status" value="2"/>
</dbReference>
<gene>
    <name evidence="4" type="ORF">BQ4739_LOCUS9622</name>
</gene>
<dbReference type="SUPFAM" id="SSF48403">
    <property type="entry name" value="Ankyrin repeat"/>
    <property type="match status" value="1"/>
</dbReference>
<keyword evidence="5" id="KW-1185">Reference proteome</keyword>
<organism evidence="4 5">
    <name type="scientific">Tetradesmus obliquus</name>
    <name type="common">Green alga</name>
    <name type="synonym">Acutodesmus obliquus</name>
    <dbReference type="NCBI Taxonomy" id="3088"/>
    <lineage>
        <taxon>Eukaryota</taxon>
        <taxon>Viridiplantae</taxon>
        <taxon>Chlorophyta</taxon>
        <taxon>core chlorophytes</taxon>
        <taxon>Chlorophyceae</taxon>
        <taxon>CS clade</taxon>
        <taxon>Sphaeropleales</taxon>
        <taxon>Scenedesmaceae</taxon>
        <taxon>Tetradesmus</taxon>
    </lineage>
</organism>
<dbReference type="PANTHER" id="PTHR24198">
    <property type="entry name" value="ANKYRIN REPEAT AND PROTEIN KINASE DOMAIN-CONTAINING PROTEIN"/>
    <property type="match status" value="1"/>
</dbReference>
<sequence>MGNVLHTLRLVRAARRINDTSNDDVSSVLQLVEQRPALLGAKSGALGGTLWHWAAETGNALLLEGLIRLINRTFGAAAQQELCQLLNQGYHLDTTPLMLACQHGQGEAVRILLQHGANAWLSDRRGSNTCLHIAAYAGHASVIKVVLHTPATYPLLLETGVANAPGVDQQQQQQLVPAVQQEQGGTSLLDKGNMYGLTALHVAVCMGRAEAAGVLLEAGASLLSSSKYPVHVGRVYLPHRTTPLHAAVQARDLQRVTALLTVHEQRYGGTAAGRASDPRWLLNGNEQSPYQLARSMRLPGSVCELLHPLTPLREHLQQWQEAQQGLLVLQQGMPLEQRLCRSLQELAGAALREALLSQLQCVAAAAGASSRNGDQQQKQPKVTNSAEALNEAAAELIMKLQESAMVNKELSAEAEHLFVGDV</sequence>
<keyword evidence="1" id="KW-0677">Repeat</keyword>
<feature type="repeat" description="ANK" evidence="3">
    <location>
        <begin position="195"/>
        <end position="227"/>
    </location>
</feature>
<dbReference type="Pfam" id="PF00023">
    <property type="entry name" value="Ank"/>
    <property type="match status" value="1"/>
</dbReference>